<dbReference type="SUPFAM" id="SSF53335">
    <property type="entry name" value="S-adenosyl-L-methionine-dependent methyltransferases"/>
    <property type="match status" value="1"/>
</dbReference>
<dbReference type="EMBL" id="JABSTV010001253">
    <property type="protein sequence ID" value="KAH7942854.1"/>
    <property type="molecule type" value="Genomic_DNA"/>
</dbReference>
<dbReference type="Proteomes" id="UP000821837">
    <property type="component" value="Unassembled WGS sequence"/>
</dbReference>
<sequence>MQEDEIVVSEVHVDSDNIVRNENDPLLDLMPEALRSRLQVAQSRLHVKLDTDTKVVDPGCLTLDEDGDLELSRGSQERASAPRSLSCHNVANCWITVTSIVQVWKAALVMSDFLLHRGRELLRGIGVVELGSGVGLCGIVAAAFADYVFCTDVGEEVLHLCRRNLDQNEGFYEALDVRQCPTRVRCLDWTKGPPEMQTTEGAFAWSAEDLDDFHKAEIFLAADVVYDDRLTDCLFELLLKTVARGNQTVYIALEKRVNFTLEDLDVASPSHTHFMQWLQKLRELGWKVCVVDLSGVPQYFGSYSRDSYLELWELTIKR</sequence>
<evidence type="ECO:0008006" key="3">
    <source>
        <dbReference type="Google" id="ProtNLM"/>
    </source>
</evidence>
<accession>A0A9D4PHH4</accession>
<evidence type="ECO:0000313" key="2">
    <source>
        <dbReference type="Proteomes" id="UP000821837"/>
    </source>
</evidence>
<dbReference type="PANTHER" id="PTHR23108">
    <property type="entry name" value="METHYLTRANSFERASE-RELATED"/>
    <property type="match status" value="1"/>
</dbReference>
<dbReference type="Gene3D" id="3.40.50.150">
    <property type="entry name" value="Vaccinia Virus protein VP39"/>
    <property type="match status" value="1"/>
</dbReference>
<comment type="caution">
    <text evidence="1">The sequence shown here is derived from an EMBL/GenBank/DDBJ whole genome shotgun (WGS) entry which is preliminary data.</text>
</comment>
<dbReference type="InterPro" id="IPR029063">
    <property type="entry name" value="SAM-dependent_MTases_sf"/>
</dbReference>
<reference evidence="1" key="2">
    <citation type="submission" date="2021-09" db="EMBL/GenBank/DDBJ databases">
        <authorList>
            <person name="Jia N."/>
            <person name="Wang J."/>
            <person name="Shi W."/>
            <person name="Du L."/>
            <person name="Sun Y."/>
            <person name="Zhan W."/>
            <person name="Jiang J."/>
            <person name="Wang Q."/>
            <person name="Zhang B."/>
            <person name="Ji P."/>
            <person name="Sakyi L.B."/>
            <person name="Cui X."/>
            <person name="Yuan T."/>
            <person name="Jiang B."/>
            <person name="Yang W."/>
            <person name="Lam T.T.-Y."/>
            <person name="Chang Q."/>
            <person name="Ding S."/>
            <person name="Wang X."/>
            <person name="Zhu J."/>
            <person name="Ruan X."/>
            <person name="Zhao L."/>
            <person name="Wei J."/>
            <person name="Que T."/>
            <person name="Du C."/>
            <person name="Cheng J."/>
            <person name="Dai P."/>
            <person name="Han X."/>
            <person name="Huang E."/>
            <person name="Gao Y."/>
            <person name="Liu J."/>
            <person name="Shao H."/>
            <person name="Ye R."/>
            <person name="Li L."/>
            <person name="Wei W."/>
            <person name="Wang X."/>
            <person name="Wang C."/>
            <person name="Huo Q."/>
            <person name="Li W."/>
            <person name="Guo W."/>
            <person name="Chen H."/>
            <person name="Chen S."/>
            <person name="Zhou L."/>
            <person name="Zhou L."/>
            <person name="Ni X."/>
            <person name="Tian J."/>
            <person name="Zhou Y."/>
            <person name="Sheng Y."/>
            <person name="Liu T."/>
            <person name="Pan Y."/>
            <person name="Xia L."/>
            <person name="Li J."/>
            <person name="Zhao F."/>
            <person name="Cao W."/>
        </authorList>
    </citation>
    <scope>NUCLEOTIDE SEQUENCE</scope>
    <source>
        <strain evidence="1">Rsan-2018</strain>
        <tissue evidence="1">Larvae</tissue>
    </source>
</reference>
<proteinExistence type="predicted"/>
<dbReference type="GO" id="GO:0008276">
    <property type="term" value="F:protein methyltransferase activity"/>
    <property type="evidence" value="ECO:0007669"/>
    <property type="project" value="InterPro"/>
</dbReference>
<dbReference type="InterPro" id="IPR038899">
    <property type="entry name" value="METTL22"/>
</dbReference>
<dbReference type="GO" id="GO:0005634">
    <property type="term" value="C:nucleus"/>
    <property type="evidence" value="ECO:0007669"/>
    <property type="project" value="TreeGrafter"/>
</dbReference>
<name>A0A9D4PHH4_RHISA</name>
<evidence type="ECO:0000313" key="1">
    <source>
        <dbReference type="EMBL" id="KAH7942854.1"/>
    </source>
</evidence>
<dbReference type="Pfam" id="PF10294">
    <property type="entry name" value="Methyltransf_16"/>
    <property type="match status" value="1"/>
</dbReference>
<dbReference type="InterPro" id="IPR019410">
    <property type="entry name" value="Methyltransf_16"/>
</dbReference>
<reference evidence="1" key="1">
    <citation type="journal article" date="2020" name="Cell">
        <title>Large-Scale Comparative Analyses of Tick Genomes Elucidate Their Genetic Diversity and Vector Capacities.</title>
        <authorList>
            <consortium name="Tick Genome and Microbiome Consortium (TIGMIC)"/>
            <person name="Jia N."/>
            <person name="Wang J."/>
            <person name="Shi W."/>
            <person name="Du L."/>
            <person name="Sun Y."/>
            <person name="Zhan W."/>
            <person name="Jiang J.F."/>
            <person name="Wang Q."/>
            <person name="Zhang B."/>
            <person name="Ji P."/>
            <person name="Bell-Sakyi L."/>
            <person name="Cui X.M."/>
            <person name="Yuan T.T."/>
            <person name="Jiang B.G."/>
            <person name="Yang W.F."/>
            <person name="Lam T.T."/>
            <person name="Chang Q.C."/>
            <person name="Ding S.J."/>
            <person name="Wang X.J."/>
            <person name="Zhu J.G."/>
            <person name="Ruan X.D."/>
            <person name="Zhao L."/>
            <person name="Wei J.T."/>
            <person name="Ye R.Z."/>
            <person name="Que T.C."/>
            <person name="Du C.H."/>
            <person name="Zhou Y.H."/>
            <person name="Cheng J.X."/>
            <person name="Dai P.F."/>
            <person name="Guo W.B."/>
            <person name="Han X.H."/>
            <person name="Huang E.J."/>
            <person name="Li L.F."/>
            <person name="Wei W."/>
            <person name="Gao Y.C."/>
            <person name="Liu J.Z."/>
            <person name="Shao H.Z."/>
            <person name="Wang X."/>
            <person name="Wang C.C."/>
            <person name="Yang T.C."/>
            <person name="Huo Q.B."/>
            <person name="Li W."/>
            <person name="Chen H.Y."/>
            <person name="Chen S.E."/>
            <person name="Zhou L.G."/>
            <person name="Ni X.B."/>
            <person name="Tian J.H."/>
            <person name="Sheng Y."/>
            <person name="Liu T."/>
            <person name="Pan Y.S."/>
            <person name="Xia L.Y."/>
            <person name="Li J."/>
            <person name="Zhao F."/>
            <person name="Cao W.C."/>
        </authorList>
    </citation>
    <scope>NUCLEOTIDE SEQUENCE</scope>
    <source>
        <strain evidence="1">Rsan-2018</strain>
    </source>
</reference>
<dbReference type="PANTHER" id="PTHR23108:SF0">
    <property type="entry name" value="METHYLTRANSFERASE-LIKE PROTEIN 22"/>
    <property type="match status" value="1"/>
</dbReference>
<protein>
    <recommendedName>
        <fullName evidence="3">Methyltransferase-like protein 22</fullName>
    </recommendedName>
</protein>
<dbReference type="AlphaFoldDB" id="A0A9D4PHH4"/>
<dbReference type="VEuPathDB" id="VectorBase:RSAN_027968"/>
<organism evidence="1 2">
    <name type="scientific">Rhipicephalus sanguineus</name>
    <name type="common">Brown dog tick</name>
    <name type="synonym">Ixodes sanguineus</name>
    <dbReference type="NCBI Taxonomy" id="34632"/>
    <lineage>
        <taxon>Eukaryota</taxon>
        <taxon>Metazoa</taxon>
        <taxon>Ecdysozoa</taxon>
        <taxon>Arthropoda</taxon>
        <taxon>Chelicerata</taxon>
        <taxon>Arachnida</taxon>
        <taxon>Acari</taxon>
        <taxon>Parasitiformes</taxon>
        <taxon>Ixodida</taxon>
        <taxon>Ixodoidea</taxon>
        <taxon>Ixodidae</taxon>
        <taxon>Rhipicephalinae</taxon>
        <taxon>Rhipicephalus</taxon>
        <taxon>Rhipicephalus</taxon>
    </lineage>
</organism>
<gene>
    <name evidence="1" type="ORF">HPB52_002031</name>
</gene>
<keyword evidence="2" id="KW-1185">Reference proteome</keyword>